<comment type="similarity">
    <text evidence="1">Belongs to the glycosyl hydrolase 43 family.</text>
</comment>
<evidence type="ECO:0000256" key="2">
    <source>
        <dbReference type="ARBA" id="ARBA00022801"/>
    </source>
</evidence>
<evidence type="ECO:0000256" key="5">
    <source>
        <dbReference type="PIRSR" id="PIRSR606710-2"/>
    </source>
</evidence>
<keyword evidence="2" id="KW-0378">Hydrolase</keyword>
<evidence type="ECO:0000313" key="7">
    <source>
        <dbReference type="EMBL" id="KKB59558.1"/>
    </source>
</evidence>
<dbReference type="GO" id="GO:0004553">
    <property type="term" value="F:hydrolase activity, hydrolyzing O-glycosyl compounds"/>
    <property type="evidence" value="ECO:0007669"/>
    <property type="project" value="InterPro"/>
</dbReference>
<evidence type="ECO:0000313" key="8">
    <source>
        <dbReference type="Proteomes" id="UP000033035"/>
    </source>
</evidence>
<evidence type="ECO:0008006" key="9">
    <source>
        <dbReference type="Google" id="ProtNLM"/>
    </source>
</evidence>
<sequence>MNINKKAILLLALSCCLDLCAQNIQNPVLPGVADAGAVKYNGKYYIGGVFTNGDFYISKDLVNWGTPVHVVSMDNDWTKGSGAGDNQIHANDMFYLNGDFHLYWSVNYWGKDKHAVHIVHAQGKDILGPYTEPDKTTWMDNRIDPMVFKDDDGQLYMYMVRFTDGNTIWGRKMKSPAEFSGEPVCQFAPLPDTWETMDNRVAEGPWVMKYRDRYYMMYNANHTSTEWGNYQLGVAEADSPLTFQNGGKYSYPVVLSNQTSLEENYVDVLRYGKAYEPYFAYMEEQPEGNWMQPDYNASGWKKGESGFASKDVEGSTTRHLGTKWQTSSLWLRKTFQISNTIKNAALRVTHDGDTKIYLNGERIYNKQGADYCILNLSEKQIAILRNDAPNVLAIETNKGSRTNFFDVSLFDMKDDKADDILLTPGQPNILRGPNGFEWWLIYMANKNYEPRGQYINRVQFFDKTLYVDGITGPNTKGYHPEPAKPTYGDTFDDASLLKSWTFPANDQWGVTDGELVWQNQESSYGLLDKVQSGTSYLFEAGVNATNEAGVIAYWKDAENYINVGLDSTRSGWYLQTCIQGKERKEFFNLPEDFIFGVYHTFTIEKNMDNMKVLLDGIPAPGKSWFEGILPGSEAGVPGLFVKEGKAAFDGIVYTLGFDDYDCTMPGWECISGKYESTAKGLKVSDNNKTEILKGDMLNNYEYSFQVSNLSEKGLAGGYPVYIDKDNYVKAVINGSTRTLDVTMVKNGKTLQKYSFPLECLKTIYPDVKYTDFIEKGYRFQSPVWLDAFYLNRHDVGDKNDFAENMFDRFVIEYAKDAKWYPLGENSQSEIAPHPAYNKLSFSPVKTDALRFINKDPQDLSRHIDKIRINELLKTSYNIRAVKKDNNLYLFIDGKEICQLEAAYPLSKVGLYSERCQPTYNGVLRYHIGK</sequence>
<name>A0A0F5JP65_9BACT</name>
<dbReference type="Gene3D" id="2.60.120.560">
    <property type="entry name" value="Exo-inulinase, domain 1"/>
    <property type="match status" value="1"/>
</dbReference>
<keyword evidence="3" id="KW-0326">Glycosidase</keyword>
<proteinExistence type="inferred from homology"/>
<feature type="active site" description="Proton acceptor" evidence="4">
    <location>
        <position position="34"/>
    </location>
</feature>
<keyword evidence="6" id="KW-0732">Signal</keyword>
<dbReference type="InterPro" id="IPR006710">
    <property type="entry name" value="Glyco_hydro_43"/>
</dbReference>
<dbReference type="Gene3D" id="2.115.10.20">
    <property type="entry name" value="Glycosyl hydrolase domain, family 43"/>
    <property type="match status" value="1"/>
</dbReference>
<evidence type="ECO:0000256" key="1">
    <source>
        <dbReference type="ARBA" id="ARBA00009865"/>
    </source>
</evidence>
<evidence type="ECO:0000256" key="6">
    <source>
        <dbReference type="SAM" id="SignalP"/>
    </source>
</evidence>
<dbReference type="SUPFAM" id="SSF75005">
    <property type="entry name" value="Arabinanase/levansucrase/invertase"/>
    <property type="match status" value="1"/>
</dbReference>
<dbReference type="PANTHER" id="PTHR42812:SF12">
    <property type="entry name" value="BETA-XYLOSIDASE-RELATED"/>
    <property type="match status" value="1"/>
</dbReference>
<gene>
    <name evidence="7" type="ORF">HMPREF1536_00539</name>
</gene>
<dbReference type="PATRIC" id="fig|1203610.3.peg.557"/>
<dbReference type="InterPro" id="IPR023296">
    <property type="entry name" value="Glyco_hydro_beta-prop_sf"/>
</dbReference>
<dbReference type="InterPro" id="IPR051795">
    <property type="entry name" value="Glycosyl_Hydrlase_43"/>
</dbReference>
<evidence type="ECO:0000256" key="3">
    <source>
        <dbReference type="ARBA" id="ARBA00023295"/>
    </source>
</evidence>
<feature type="chain" id="PRO_5002490691" description="Beta-xylosidase C-terminal Concanavalin A-like domain-containing protein" evidence="6">
    <location>
        <begin position="22"/>
        <end position="929"/>
    </location>
</feature>
<dbReference type="Gene3D" id="2.60.120.260">
    <property type="entry name" value="Galactose-binding domain-like"/>
    <property type="match status" value="1"/>
</dbReference>
<feature type="active site" description="Proton donor" evidence="4">
    <location>
        <position position="203"/>
    </location>
</feature>
<dbReference type="PANTHER" id="PTHR42812">
    <property type="entry name" value="BETA-XYLOSIDASE"/>
    <property type="match status" value="1"/>
</dbReference>
<dbReference type="HOGENOM" id="CLU_310088_0_0_10"/>
<dbReference type="GO" id="GO:0005975">
    <property type="term" value="P:carbohydrate metabolic process"/>
    <property type="evidence" value="ECO:0007669"/>
    <property type="project" value="InterPro"/>
</dbReference>
<evidence type="ECO:0000256" key="4">
    <source>
        <dbReference type="PIRSR" id="PIRSR606710-1"/>
    </source>
</evidence>
<dbReference type="Pfam" id="PF04616">
    <property type="entry name" value="Glyco_hydro_43"/>
    <property type="match status" value="1"/>
</dbReference>
<comment type="caution">
    <text evidence="7">The sequence shown here is derived from an EMBL/GenBank/DDBJ whole genome shotgun (WGS) entry which is preliminary data.</text>
</comment>
<dbReference type="RefSeq" id="WP_028727833.1">
    <property type="nucleotide sequence ID" value="NZ_AUAE01000019.1"/>
</dbReference>
<organism evidence="7 8">
    <name type="scientific">Parabacteroides gordonii MS-1 = DSM 23371</name>
    <dbReference type="NCBI Taxonomy" id="1203610"/>
    <lineage>
        <taxon>Bacteria</taxon>
        <taxon>Pseudomonadati</taxon>
        <taxon>Bacteroidota</taxon>
        <taxon>Bacteroidia</taxon>
        <taxon>Bacteroidales</taxon>
        <taxon>Tannerellaceae</taxon>
        <taxon>Parabacteroides</taxon>
    </lineage>
</organism>
<keyword evidence="8" id="KW-1185">Reference proteome</keyword>
<protein>
    <recommendedName>
        <fullName evidence="9">Beta-xylosidase C-terminal Concanavalin A-like domain-containing protein</fullName>
    </recommendedName>
</protein>
<feature type="signal peptide" evidence="6">
    <location>
        <begin position="1"/>
        <end position="21"/>
    </location>
</feature>
<dbReference type="Proteomes" id="UP000033035">
    <property type="component" value="Unassembled WGS sequence"/>
</dbReference>
<accession>A0A0F5JP65</accession>
<dbReference type="AlphaFoldDB" id="A0A0F5JP65"/>
<feature type="site" description="Important for catalytic activity, responsible for pKa modulation of the active site Glu and correct orientation of both the proton donor and substrate" evidence="5">
    <location>
        <position position="144"/>
    </location>
</feature>
<reference evidence="7 8" key="1">
    <citation type="submission" date="2013-04" db="EMBL/GenBank/DDBJ databases">
        <title>The Genome Sequence of Parabacteroides gordonii DSM 23371.</title>
        <authorList>
            <consortium name="The Broad Institute Genomics Platform"/>
            <person name="Earl A."/>
            <person name="Ward D."/>
            <person name="Feldgarden M."/>
            <person name="Gevers D."/>
            <person name="Martens E."/>
            <person name="Sakamoto M."/>
            <person name="Benno Y."/>
            <person name="Suzuki N."/>
            <person name="Matsunaga N."/>
            <person name="Koshihara K."/>
            <person name="Seki M."/>
            <person name="Komiya H."/>
            <person name="Walker B."/>
            <person name="Young S."/>
            <person name="Zeng Q."/>
            <person name="Gargeya S."/>
            <person name="Fitzgerald M."/>
            <person name="Haas B."/>
            <person name="Abouelleil A."/>
            <person name="Allen A.W."/>
            <person name="Alvarado L."/>
            <person name="Arachchi H.M."/>
            <person name="Berlin A.M."/>
            <person name="Chapman S.B."/>
            <person name="Gainer-Dewar J."/>
            <person name="Goldberg J."/>
            <person name="Griggs A."/>
            <person name="Gujja S."/>
            <person name="Hansen M."/>
            <person name="Howarth C."/>
            <person name="Imamovic A."/>
            <person name="Ireland A."/>
            <person name="Larimer J."/>
            <person name="McCowan C."/>
            <person name="Murphy C."/>
            <person name="Pearson M."/>
            <person name="Poon T.W."/>
            <person name="Priest M."/>
            <person name="Roberts A."/>
            <person name="Saif S."/>
            <person name="Shea T."/>
            <person name="Sisk P."/>
            <person name="Sykes S."/>
            <person name="Wortman J."/>
            <person name="Nusbaum C."/>
            <person name="Birren B."/>
        </authorList>
    </citation>
    <scope>NUCLEOTIDE SEQUENCE [LARGE SCALE GENOMIC DNA]</scope>
    <source>
        <strain evidence="7 8">MS-1</strain>
    </source>
</reference>
<dbReference type="STRING" id="1203610.HMPREF1536_00539"/>
<dbReference type="EMBL" id="AQHW01000003">
    <property type="protein sequence ID" value="KKB59558.1"/>
    <property type="molecule type" value="Genomic_DNA"/>
</dbReference>